<accession>A0AAD6YZH6</accession>
<organism evidence="2 3">
    <name type="scientific">Mycena albidolilacea</name>
    <dbReference type="NCBI Taxonomy" id="1033008"/>
    <lineage>
        <taxon>Eukaryota</taxon>
        <taxon>Fungi</taxon>
        <taxon>Dikarya</taxon>
        <taxon>Basidiomycota</taxon>
        <taxon>Agaricomycotina</taxon>
        <taxon>Agaricomycetes</taxon>
        <taxon>Agaricomycetidae</taxon>
        <taxon>Agaricales</taxon>
        <taxon>Marasmiineae</taxon>
        <taxon>Mycenaceae</taxon>
        <taxon>Mycena</taxon>
    </lineage>
</organism>
<feature type="region of interest" description="Disordered" evidence="1">
    <location>
        <begin position="298"/>
        <end position="322"/>
    </location>
</feature>
<reference evidence="2" key="1">
    <citation type="submission" date="2023-03" db="EMBL/GenBank/DDBJ databases">
        <title>Massive genome expansion in bonnet fungi (Mycena s.s.) driven by repeated elements and novel gene families across ecological guilds.</title>
        <authorList>
            <consortium name="Lawrence Berkeley National Laboratory"/>
            <person name="Harder C.B."/>
            <person name="Miyauchi S."/>
            <person name="Viragh M."/>
            <person name="Kuo A."/>
            <person name="Thoen E."/>
            <person name="Andreopoulos B."/>
            <person name="Lu D."/>
            <person name="Skrede I."/>
            <person name="Drula E."/>
            <person name="Henrissat B."/>
            <person name="Morin E."/>
            <person name="Kohler A."/>
            <person name="Barry K."/>
            <person name="LaButti K."/>
            <person name="Morin E."/>
            <person name="Salamov A."/>
            <person name="Lipzen A."/>
            <person name="Mereny Z."/>
            <person name="Hegedus B."/>
            <person name="Baldrian P."/>
            <person name="Stursova M."/>
            <person name="Weitz H."/>
            <person name="Taylor A."/>
            <person name="Grigoriev I.V."/>
            <person name="Nagy L.G."/>
            <person name="Martin F."/>
            <person name="Kauserud H."/>
        </authorList>
    </citation>
    <scope>NUCLEOTIDE SEQUENCE</scope>
    <source>
        <strain evidence="2">CBHHK002</strain>
    </source>
</reference>
<dbReference type="AlphaFoldDB" id="A0AAD6YZH6"/>
<sequence>MLPDLQLICHPPSNGGVVWRIDVCANEATGSQGVVSSSSEWVGAFGVIPRPLCPLVAYLALNPLNTRVFAVALGHIPGTTSHIKSARGLQLSCNIASEPFIGLRTASPNYSSVLLIFLSAIPSSTSLTRPGAVCDCDADLSAYYPAAPAHCTAAPQSLQCRPRPPPAPPACYSVTLVHCTRCTRSLLHRTRSLHPLPHSLLLVTIPLAPPPLATAPHLPNPLAALPHHRTTAPNAVLPPLPGGLACLPPCFPNNLLDRVYPTLITSSIRLNSWKFLKNCADDCSKCTRYTDKRLVHPTQRGFSEGNGPGVGLRGGEVSRTEPRVALQSARQRASAMRSSRHMAPACPRGFCAVKLRFIAATSSGPASTVSINRSATAGWPVGAGSGAA</sequence>
<dbReference type="Proteomes" id="UP001218218">
    <property type="component" value="Unassembled WGS sequence"/>
</dbReference>
<gene>
    <name evidence="2" type="ORF">DFH08DRAFT_826781</name>
</gene>
<keyword evidence="3" id="KW-1185">Reference proteome</keyword>
<proteinExistence type="predicted"/>
<comment type="caution">
    <text evidence="2">The sequence shown here is derived from an EMBL/GenBank/DDBJ whole genome shotgun (WGS) entry which is preliminary data.</text>
</comment>
<feature type="compositionally biased region" description="Gly residues" evidence="1">
    <location>
        <begin position="304"/>
        <end position="314"/>
    </location>
</feature>
<evidence type="ECO:0000313" key="3">
    <source>
        <dbReference type="Proteomes" id="UP001218218"/>
    </source>
</evidence>
<protein>
    <submittedName>
        <fullName evidence="2">Uncharacterized protein</fullName>
    </submittedName>
</protein>
<name>A0AAD6YZH6_9AGAR</name>
<dbReference type="EMBL" id="JARIHO010000118">
    <property type="protein sequence ID" value="KAJ7302292.1"/>
    <property type="molecule type" value="Genomic_DNA"/>
</dbReference>
<evidence type="ECO:0000256" key="1">
    <source>
        <dbReference type="SAM" id="MobiDB-lite"/>
    </source>
</evidence>
<evidence type="ECO:0000313" key="2">
    <source>
        <dbReference type="EMBL" id="KAJ7302292.1"/>
    </source>
</evidence>